<sequence>METLKFNQPFFMKVNGFLGVLCHDRVVESNEMDIWMLRDYEERVWVKETIVFCESWVDLEGPFPSDCVNLDEIAFASVNVSRNLIRRSGYPYMT</sequence>
<name>A0A2U1LWV4_ARTAN</name>
<keyword evidence="2" id="KW-1185">Reference proteome</keyword>
<dbReference type="OrthoDB" id="687122at2759"/>
<dbReference type="Proteomes" id="UP000245207">
    <property type="component" value="Unassembled WGS sequence"/>
</dbReference>
<gene>
    <name evidence="1" type="ORF">CTI12_AA445050</name>
</gene>
<organism evidence="1 2">
    <name type="scientific">Artemisia annua</name>
    <name type="common">Sweet wormwood</name>
    <dbReference type="NCBI Taxonomy" id="35608"/>
    <lineage>
        <taxon>Eukaryota</taxon>
        <taxon>Viridiplantae</taxon>
        <taxon>Streptophyta</taxon>
        <taxon>Embryophyta</taxon>
        <taxon>Tracheophyta</taxon>
        <taxon>Spermatophyta</taxon>
        <taxon>Magnoliopsida</taxon>
        <taxon>eudicotyledons</taxon>
        <taxon>Gunneridae</taxon>
        <taxon>Pentapetalae</taxon>
        <taxon>asterids</taxon>
        <taxon>campanulids</taxon>
        <taxon>Asterales</taxon>
        <taxon>Asteraceae</taxon>
        <taxon>Asteroideae</taxon>
        <taxon>Anthemideae</taxon>
        <taxon>Artemisiinae</taxon>
        <taxon>Artemisia</taxon>
    </lineage>
</organism>
<reference evidence="1 2" key="1">
    <citation type="journal article" date="2018" name="Mol. Plant">
        <title>The genome of Artemisia annua provides insight into the evolution of Asteraceae family and artemisinin biosynthesis.</title>
        <authorList>
            <person name="Shen Q."/>
            <person name="Zhang L."/>
            <person name="Liao Z."/>
            <person name="Wang S."/>
            <person name="Yan T."/>
            <person name="Shi P."/>
            <person name="Liu M."/>
            <person name="Fu X."/>
            <person name="Pan Q."/>
            <person name="Wang Y."/>
            <person name="Lv Z."/>
            <person name="Lu X."/>
            <person name="Zhang F."/>
            <person name="Jiang W."/>
            <person name="Ma Y."/>
            <person name="Chen M."/>
            <person name="Hao X."/>
            <person name="Li L."/>
            <person name="Tang Y."/>
            <person name="Lv G."/>
            <person name="Zhou Y."/>
            <person name="Sun X."/>
            <person name="Brodelius P.E."/>
            <person name="Rose J.K.C."/>
            <person name="Tang K."/>
        </authorList>
    </citation>
    <scope>NUCLEOTIDE SEQUENCE [LARGE SCALE GENOMIC DNA]</scope>
    <source>
        <strain evidence="2">cv. Huhao1</strain>
        <tissue evidence="1">Leaf</tissue>
    </source>
</reference>
<proteinExistence type="predicted"/>
<dbReference type="AlphaFoldDB" id="A0A2U1LWV4"/>
<protein>
    <submittedName>
        <fullName evidence="1">F-box domain-containing protein</fullName>
    </submittedName>
</protein>
<comment type="caution">
    <text evidence="1">The sequence shown here is derived from an EMBL/GenBank/DDBJ whole genome shotgun (WGS) entry which is preliminary data.</text>
</comment>
<evidence type="ECO:0000313" key="2">
    <source>
        <dbReference type="Proteomes" id="UP000245207"/>
    </source>
</evidence>
<dbReference type="EMBL" id="PKPP01007412">
    <property type="protein sequence ID" value="PWA53467.1"/>
    <property type="molecule type" value="Genomic_DNA"/>
</dbReference>
<evidence type="ECO:0000313" key="1">
    <source>
        <dbReference type="EMBL" id="PWA53467.1"/>
    </source>
</evidence>
<accession>A0A2U1LWV4</accession>